<keyword evidence="2" id="KW-0732">Signal</keyword>
<evidence type="ECO:0000256" key="2">
    <source>
        <dbReference type="SAM" id="SignalP"/>
    </source>
</evidence>
<sequence>MKNISARTAIAVPAALCLALGGALFTAGAANAAPVPLPVFTVTTPAPGASAVPSLPDTTDVVDFAGTGAITGDTLAVSYNDGADSPVLAATVANYAVASGNWNADVTFPGLAAGTKHVSATVQEINADGTTVDASFPVTFDFAVAPSAGLAKVTTDVTATTVDDASDTGIAVSGTGFAANEPITLVVGTGTKVVTPTTAPTATADANGDYTTQLVLPADAPGGDYSVSVAGTTSVRVATADFAVLGDPGITAPTAGAKLTGKSVTFSGTATPGSEVLVILDTTADFNSQLGGSTASASRMMSAAKADSNVVEPKATDPTGTFLPVGASGTWTVTASGLPADDYTFIVVSQVDDGTGSAAVNENGDPLITIGGPVEFTLAAPAAAIVPASTGGTQTLAFTGSQDAVPATIGGGLLLLVGAGLMVVARRRRARFDA</sequence>
<protein>
    <recommendedName>
        <fullName evidence="5">LPXTG-motif cell wall-anchored protein</fullName>
    </recommendedName>
</protein>
<dbReference type="OrthoDB" id="5117029at2"/>
<organism evidence="3 4">
    <name type="scientific">Frondihabitans australicus</name>
    <dbReference type="NCBI Taxonomy" id="386892"/>
    <lineage>
        <taxon>Bacteria</taxon>
        <taxon>Bacillati</taxon>
        <taxon>Actinomycetota</taxon>
        <taxon>Actinomycetes</taxon>
        <taxon>Micrococcales</taxon>
        <taxon>Microbacteriaceae</taxon>
        <taxon>Frondihabitans</taxon>
    </lineage>
</organism>
<feature type="signal peptide" evidence="2">
    <location>
        <begin position="1"/>
        <end position="32"/>
    </location>
</feature>
<evidence type="ECO:0000313" key="4">
    <source>
        <dbReference type="Proteomes" id="UP000280008"/>
    </source>
</evidence>
<keyword evidence="1" id="KW-0472">Membrane</keyword>
<evidence type="ECO:0008006" key="5">
    <source>
        <dbReference type="Google" id="ProtNLM"/>
    </source>
</evidence>
<feature type="transmembrane region" description="Helical" evidence="1">
    <location>
        <begin position="404"/>
        <end position="425"/>
    </location>
</feature>
<evidence type="ECO:0000313" key="3">
    <source>
        <dbReference type="EMBL" id="RKR76418.1"/>
    </source>
</evidence>
<keyword evidence="1" id="KW-1133">Transmembrane helix</keyword>
<dbReference type="Proteomes" id="UP000280008">
    <property type="component" value="Unassembled WGS sequence"/>
</dbReference>
<feature type="chain" id="PRO_5019805177" description="LPXTG-motif cell wall-anchored protein" evidence="2">
    <location>
        <begin position="33"/>
        <end position="434"/>
    </location>
</feature>
<dbReference type="EMBL" id="RBKS01000001">
    <property type="protein sequence ID" value="RKR76418.1"/>
    <property type="molecule type" value="Genomic_DNA"/>
</dbReference>
<accession>A0A495ILW6</accession>
<dbReference type="RefSeq" id="WP_121371394.1">
    <property type="nucleotide sequence ID" value="NZ_RBKS01000001.1"/>
</dbReference>
<gene>
    <name evidence="3" type="ORF">C8E83_3591</name>
</gene>
<keyword evidence="4" id="KW-1185">Reference proteome</keyword>
<proteinExistence type="predicted"/>
<dbReference type="AlphaFoldDB" id="A0A495ILW6"/>
<comment type="caution">
    <text evidence="3">The sequence shown here is derived from an EMBL/GenBank/DDBJ whole genome shotgun (WGS) entry which is preliminary data.</text>
</comment>
<reference evidence="3 4" key="1">
    <citation type="submission" date="2018-10" db="EMBL/GenBank/DDBJ databases">
        <title>Sequencing the genomes of 1000 actinobacteria strains.</title>
        <authorList>
            <person name="Klenk H.-P."/>
        </authorList>
    </citation>
    <scope>NUCLEOTIDE SEQUENCE [LARGE SCALE GENOMIC DNA]</scope>
    <source>
        <strain evidence="3 4">DSM 17894</strain>
    </source>
</reference>
<name>A0A495ILW6_9MICO</name>
<keyword evidence="1" id="KW-0812">Transmembrane</keyword>
<evidence type="ECO:0000256" key="1">
    <source>
        <dbReference type="SAM" id="Phobius"/>
    </source>
</evidence>